<name>A0ACC0JGP1_CHOFU</name>
<dbReference type="EMBL" id="CM046125">
    <property type="protein sequence ID" value="KAI8423249.1"/>
    <property type="molecule type" value="Genomic_DNA"/>
</dbReference>
<evidence type="ECO:0000313" key="1">
    <source>
        <dbReference type="EMBL" id="KAI8423249.1"/>
    </source>
</evidence>
<sequence length="117" mass="13784">MRSIVRMVEAKPKVSSRSLSNNVDSSEKLNLPFVNEVLYPTTSEKRIFEDSRDEPPMYSKGKLRLRNKQESQETEPPRKKQIRKRKRKSRRKDNSSQSASLEKRKPFDIVVHIKVNE</sequence>
<proteinExistence type="predicted"/>
<dbReference type="Proteomes" id="UP001064048">
    <property type="component" value="Chromosome 25"/>
</dbReference>
<protein>
    <submittedName>
        <fullName evidence="1">Uncharacterized protein</fullName>
    </submittedName>
</protein>
<organism evidence="1 2">
    <name type="scientific">Choristoneura fumiferana</name>
    <name type="common">Spruce budworm moth</name>
    <name type="synonym">Archips fumiferana</name>
    <dbReference type="NCBI Taxonomy" id="7141"/>
    <lineage>
        <taxon>Eukaryota</taxon>
        <taxon>Metazoa</taxon>
        <taxon>Ecdysozoa</taxon>
        <taxon>Arthropoda</taxon>
        <taxon>Hexapoda</taxon>
        <taxon>Insecta</taxon>
        <taxon>Pterygota</taxon>
        <taxon>Neoptera</taxon>
        <taxon>Endopterygota</taxon>
        <taxon>Lepidoptera</taxon>
        <taxon>Glossata</taxon>
        <taxon>Ditrysia</taxon>
        <taxon>Tortricoidea</taxon>
        <taxon>Tortricidae</taxon>
        <taxon>Tortricinae</taxon>
        <taxon>Choristoneura</taxon>
    </lineage>
</organism>
<accession>A0ACC0JGP1</accession>
<gene>
    <name evidence="1" type="ORF">MSG28_014278</name>
</gene>
<evidence type="ECO:0000313" key="2">
    <source>
        <dbReference type="Proteomes" id="UP001064048"/>
    </source>
</evidence>
<keyword evidence="2" id="KW-1185">Reference proteome</keyword>
<comment type="caution">
    <text evidence="1">The sequence shown here is derived from an EMBL/GenBank/DDBJ whole genome shotgun (WGS) entry which is preliminary data.</text>
</comment>
<reference evidence="1 2" key="1">
    <citation type="journal article" date="2022" name="Genome Biol. Evol.">
        <title>The Spruce Budworm Genome: Reconstructing the Evolutionary History of Antifreeze Proteins.</title>
        <authorList>
            <person name="Beliveau C."/>
            <person name="Gagne P."/>
            <person name="Picq S."/>
            <person name="Vernygora O."/>
            <person name="Keeling C.I."/>
            <person name="Pinkney K."/>
            <person name="Doucet D."/>
            <person name="Wen F."/>
            <person name="Johnston J.S."/>
            <person name="Maaroufi H."/>
            <person name="Boyle B."/>
            <person name="Laroche J."/>
            <person name="Dewar K."/>
            <person name="Juretic N."/>
            <person name="Blackburn G."/>
            <person name="Nisole A."/>
            <person name="Brunet B."/>
            <person name="Brandao M."/>
            <person name="Lumley L."/>
            <person name="Duan J."/>
            <person name="Quan G."/>
            <person name="Lucarotti C.J."/>
            <person name="Roe A.D."/>
            <person name="Sperling F.A.H."/>
            <person name="Levesque R.C."/>
            <person name="Cusson M."/>
        </authorList>
    </citation>
    <scope>NUCLEOTIDE SEQUENCE [LARGE SCALE GENOMIC DNA]</scope>
    <source>
        <strain evidence="1">Glfc:IPQL:Cfum</strain>
    </source>
</reference>